<evidence type="ECO:0000313" key="2">
    <source>
        <dbReference type="Proteomes" id="UP000499080"/>
    </source>
</evidence>
<name>A0A4Y2MSP3_ARAVE</name>
<gene>
    <name evidence="1" type="ORF">AVEN_233115_1</name>
</gene>
<proteinExistence type="predicted"/>
<dbReference type="AlphaFoldDB" id="A0A4Y2MSP3"/>
<sequence>MDPLRKTFHRCLPMQISIGGRRIQSIPLAREVRRQHSNDRVTTCQRQSKVDKKMCRQDCDVQSEREEAASRRIFHLLLPSRDN</sequence>
<evidence type="ECO:0000313" key="1">
    <source>
        <dbReference type="EMBL" id="GBN30178.1"/>
    </source>
</evidence>
<comment type="caution">
    <text evidence="1">The sequence shown here is derived from an EMBL/GenBank/DDBJ whole genome shotgun (WGS) entry which is preliminary data.</text>
</comment>
<organism evidence="1 2">
    <name type="scientific">Araneus ventricosus</name>
    <name type="common">Orbweaver spider</name>
    <name type="synonym">Epeira ventricosa</name>
    <dbReference type="NCBI Taxonomy" id="182803"/>
    <lineage>
        <taxon>Eukaryota</taxon>
        <taxon>Metazoa</taxon>
        <taxon>Ecdysozoa</taxon>
        <taxon>Arthropoda</taxon>
        <taxon>Chelicerata</taxon>
        <taxon>Arachnida</taxon>
        <taxon>Araneae</taxon>
        <taxon>Araneomorphae</taxon>
        <taxon>Entelegynae</taxon>
        <taxon>Araneoidea</taxon>
        <taxon>Araneidae</taxon>
        <taxon>Araneus</taxon>
    </lineage>
</organism>
<accession>A0A4Y2MSP3</accession>
<protein>
    <submittedName>
        <fullName evidence="1">Uncharacterized protein</fullName>
    </submittedName>
</protein>
<dbReference type="EMBL" id="BGPR01007878">
    <property type="protein sequence ID" value="GBN30178.1"/>
    <property type="molecule type" value="Genomic_DNA"/>
</dbReference>
<keyword evidence="2" id="KW-1185">Reference proteome</keyword>
<reference evidence="1 2" key="1">
    <citation type="journal article" date="2019" name="Sci. Rep.">
        <title>Orb-weaving spider Araneus ventricosus genome elucidates the spidroin gene catalogue.</title>
        <authorList>
            <person name="Kono N."/>
            <person name="Nakamura H."/>
            <person name="Ohtoshi R."/>
            <person name="Moran D.A.P."/>
            <person name="Shinohara A."/>
            <person name="Yoshida Y."/>
            <person name="Fujiwara M."/>
            <person name="Mori M."/>
            <person name="Tomita M."/>
            <person name="Arakawa K."/>
        </authorList>
    </citation>
    <scope>NUCLEOTIDE SEQUENCE [LARGE SCALE GENOMIC DNA]</scope>
</reference>
<dbReference type="Proteomes" id="UP000499080">
    <property type="component" value="Unassembled WGS sequence"/>
</dbReference>